<dbReference type="SUPFAM" id="SSF50475">
    <property type="entry name" value="FMN-binding split barrel"/>
    <property type="match status" value="1"/>
</dbReference>
<protein>
    <submittedName>
        <fullName evidence="2">Flavin reductase</fullName>
    </submittedName>
</protein>
<reference evidence="2 3" key="1">
    <citation type="submission" date="2020-03" db="EMBL/GenBank/DDBJ databases">
        <title>Assessment of the enzymatic potential of alkaline-tolerant lipase obtained from Bacillus luteus H11 (technogenic soil) for the bioremediation of saline soils contaminated with petroleum substances.</title>
        <authorList>
            <person name="Kalwasinska A."/>
        </authorList>
    </citation>
    <scope>NUCLEOTIDE SEQUENCE [LARGE SCALE GENOMIC DNA]</scope>
    <source>
        <strain evidence="2 3">H11</strain>
    </source>
</reference>
<dbReference type="InterPro" id="IPR012349">
    <property type="entry name" value="Split_barrel_FMN-bd"/>
</dbReference>
<dbReference type="SMART" id="SM00903">
    <property type="entry name" value="Flavin_Reduct"/>
    <property type="match status" value="1"/>
</dbReference>
<dbReference type="InterPro" id="IPR002563">
    <property type="entry name" value="Flavin_Rdtase-like_dom"/>
</dbReference>
<gene>
    <name evidence="2" type="ORF">HCN83_09315</name>
</gene>
<dbReference type="GO" id="GO:0010181">
    <property type="term" value="F:FMN binding"/>
    <property type="evidence" value="ECO:0007669"/>
    <property type="project" value="InterPro"/>
</dbReference>
<proteinExistence type="predicted"/>
<evidence type="ECO:0000313" key="2">
    <source>
        <dbReference type="EMBL" id="NJP37783.1"/>
    </source>
</evidence>
<feature type="domain" description="Flavin reductase like" evidence="1">
    <location>
        <begin position="16"/>
        <end position="161"/>
    </location>
</feature>
<evidence type="ECO:0000259" key="1">
    <source>
        <dbReference type="SMART" id="SM00903"/>
    </source>
</evidence>
<dbReference type="AlphaFoldDB" id="A0A969PR10"/>
<dbReference type="Proteomes" id="UP000752012">
    <property type="component" value="Unassembled WGS sequence"/>
</dbReference>
<sequence>MDSKQSKDRYSSIYDLRSRGVFFVSVRDGDRGHFHFGCWSTQCSHEPPQMITCFPKDFEGTKLLETSKRWGLSMAAADQEQLHDTFFSGSQSIEALGEDQFFYTKNGTPILKDAVAYFDMEVRELIDSGDFVIAIGYIVEGEALHPDKKTLNVEYLSAERNADYMTGPLTLPFDGFDLKK</sequence>
<dbReference type="EMBL" id="JAATHJ010000011">
    <property type="protein sequence ID" value="NJP37783.1"/>
    <property type="molecule type" value="Genomic_DNA"/>
</dbReference>
<accession>A0A969PR10</accession>
<evidence type="ECO:0000313" key="3">
    <source>
        <dbReference type="Proteomes" id="UP000752012"/>
    </source>
</evidence>
<dbReference type="Gene3D" id="2.30.110.10">
    <property type="entry name" value="Electron Transport, Fmn-binding Protein, Chain A"/>
    <property type="match status" value="1"/>
</dbReference>
<dbReference type="Pfam" id="PF01613">
    <property type="entry name" value="Flavin_Reduct"/>
    <property type="match status" value="1"/>
</dbReference>
<name>A0A969PR10_9BACI</name>
<dbReference type="RefSeq" id="WP_168006625.1">
    <property type="nucleotide sequence ID" value="NZ_JAATHJ010000011.1"/>
</dbReference>
<keyword evidence="3" id="KW-1185">Reference proteome</keyword>
<comment type="caution">
    <text evidence="2">The sequence shown here is derived from an EMBL/GenBank/DDBJ whole genome shotgun (WGS) entry which is preliminary data.</text>
</comment>
<dbReference type="GO" id="GO:0016646">
    <property type="term" value="F:oxidoreductase activity, acting on the CH-NH group of donors, NAD or NADP as acceptor"/>
    <property type="evidence" value="ECO:0007669"/>
    <property type="project" value="UniProtKB-ARBA"/>
</dbReference>
<organism evidence="2 3">
    <name type="scientific">Alkalicoccus luteus</name>
    <dbReference type="NCBI Taxonomy" id="1237094"/>
    <lineage>
        <taxon>Bacteria</taxon>
        <taxon>Bacillati</taxon>
        <taxon>Bacillota</taxon>
        <taxon>Bacilli</taxon>
        <taxon>Bacillales</taxon>
        <taxon>Bacillaceae</taxon>
        <taxon>Alkalicoccus</taxon>
    </lineage>
</organism>